<dbReference type="Proteomes" id="UP000799438">
    <property type="component" value="Unassembled WGS sequence"/>
</dbReference>
<evidence type="ECO:0000313" key="3">
    <source>
        <dbReference type="Proteomes" id="UP000799438"/>
    </source>
</evidence>
<gene>
    <name evidence="2" type="ORF">K452DRAFT_157701</name>
</gene>
<keyword evidence="3" id="KW-1185">Reference proteome</keyword>
<dbReference type="AlphaFoldDB" id="A0A6A6AV28"/>
<dbReference type="RefSeq" id="XP_033391600.1">
    <property type="nucleotide sequence ID" value="XM_033535618.1"/>
</dbReference>
<dbReference type="EMBL" id="ML995545">
    <property type="protein sequence ID" value="KAF2135882.1"/>
    <property type="molecule type" value="Genomic_DNA"/>
</dbReference>
<reference evidence="2" key="1">
    <citation type="journal article" date="2020" name="Stud. Mycol.">
        <title>101 Dothideomycetes genomes: a test case for predicting lifestyles and emergence of pathogens.</title>
        <authorList>
            <person name="Haridas S."/>
            <person name="Albert R."/>
            <person name="Binder M."/>
            <person name="Bloem J."/>
            <person name="Labutti K."/>
            <person name="Salamov A."/>
            <person name="Andreopoulos B."/>
            <person name="Baker S."/>
            <person name="Barry K."/>
            <person name="Bills G."/>
            <person name="Bluhm B."/>
            <person name="Cannon C."/>
            <person name="Castanera R."/>
            <person name="Culley D."/>
            <person name="Daum C."/>
            <person name="Ezra D."/>
            <person name="Gonzalez J."/>
            <person name="Henrissat B."/>
            <person name="Kuo A."/>
            <person name="Liang C."/>
            <person name="Lipzen A."/>
            <person name="Lutzoni F."/>
            <person name="Magnuson J."/>
            <person name="Mondo S."/>
            <person name="Nolan M."/>
            <person name="Ohm R."/>
            <person name="Pangilinan J."/>
            <person name="Park H.-J."/>
            <person name="Ramirez L."/>
            <person name="Alfaro M."/>
            <person name="Sun H."/>
            <person name="Tritt A."/>
            <person name="Yoshinaga Y."/>
            <person name="Zwiers L.-H."/>
            <person name="Turgeon B."/>
            <person name="Goodwin S."/>
            <person name="Spatafora J."/>
            <person name="Crous P."/>
            <person name="Grigoriev I."/>
        </authorList>
    </citation>
    <scope>NUCLEOTIDE SEQUENCE</scope>
    <source>
        <strain evidence="2">CBS 121167</strain>
    </source>
</reference>
<dbReference type="GeneID" id="54293112"/>
<name>A0A6A6AV28_9PEZI</name>
<accession>A0A6A6AV28</accession>
<evidence type="ECO:0000313" key="2">
    <source>
        <dbReference type="EMBL" id="KAF2135882.1"/>
    </source>
</evidence>
<sequence>MRQQTSGLHHIPAQSEPKQASAQQHQQHILNIHPQQPRLPSPSLPHSLHTSPQTDQPLPHTLAPSIPPRKGARPNPETGSERRAPATAAGAPEGWVNGRSVWPVARGALLPCPARLHCPCPVPAVPCVPRSVEQLKAGQLLEHPPRTRPVVAHGSPSSPAPGAACALLWE</sequence>
<proteinExistence type="predicted"/>
<feature type="region of interest" description="Disordered" evidence="1">
    <location>
        <begin position="1"/>
        <end position="93"/>
    </location>
</feature>
<organism evidence="2 3">
    <name type="scientific">Aplosporella prunicola CBS 121167</name>
    <dbReference type="NCBI Taxonomy" id="1176127"/>
    <lineage>
        <taxon>Eukaryota</taxon>
        <taxon>Fungi</taxon>
        <taxon>Dikarya</taxon>
        <taxon>Ascomycota</taxon>
        <taxon>Pezizomycotina</taxon>
        <taxon>Dothideomycetes</taxon>
        <taxon>Dothideomycetes incertae sedis</taxon>
        <taxon>Botryosphaeriales</taxon>
        <taxon>Aplosporellaceae</taxon>
        <taxon>Aplosporella</taxon>
    </lineage>
</organism>
<evidence type="ECO:0000256" key="1">
    <source>
        <dbReference type="SAM" id="MobiDB-lite"/>
    </source>
</evidence>
<protein>
    <submittedName>
        <fullName evidence="2">Uncharacterized protein</fullName>
    </submittedName>
</protein>
<feature type="compositionally biased region" description="Polar residues" evidence="1">
    <location>
        <begin position="16"/>
        <end position="29"/>
    </location>
</feature>
<feature type="compositionally biased region" description="Low complexity" evidence="1">
    <location>
        <begin position="44"/>
        <end position="53"/>
    </location>
</feature>